<gene>
    <name evidence="2" type="ORF">NQ318_021761</name>
</gene>
<evidence type="ECO:0000313" key="3">
    <source>
        <dbReference type="Proteomes" id="UP001162162"/>
    </source>
</evidence>
<dbReference type="Gene3D" id="3.30.160.60">
    <property type="entry name" value="Classic Zinc Finger"/>
    <property type="match status" value="1"/>
</dbReference>
<evidence type="ECO:0000259" key="1">
    <source>
        <dbReference type="SMART" id="SM00355"/>
    </source>
</evidence>
<feature type="domain" description="C2H2-type" evidence="1">
    <location>
        <begin position="167"/>
        <end position="189"/>
    </location>
</feature>
<dbReference type="InterPro" id="IPR013087">
    <property type="entry name" value="Znf_C2H2_type"/>
</dbReference>
<dbReference type="SMART" id="SM00355">
    <property type="entry name" value="ZnF_C2H2"/>
    <property type="match status" value="2"/>
</dbReference>
<accession>A0AAV8XHR9</accession>
<sequence length="213" mass="24992">MYTVLFEIPDIKSTRDPKICLSCQTTLRNYYQFVTKCLVKQENIVEWHDQEACLAIKSEELDIKTEEEECDRNTYNSISLINSSAMLSENNEIKSFMDKSYNQEKIHTSIKSDPNQNGDEREMEYPKDHKLIEDVAIIRYHCKCCSYVTTEEGYLSKHVLIHRTRTYGYSFCAYKTKQKGDLTTHMLFHKDTSGVKTYQCALCPFKTKRKNNI</sequence>
<dbReference type="EMBL" id="JAPWTK010000586">
    <property type="protein sequence ID" value="KAJ8938087.1"/>
    <property type="molecule type" value="Genomic_DNA"/>
</dbReference>
<comment type="caution">
    <text evidence="2">The sequence shown here is derived from an EMBL/GenBank/DDBJ whole genome shotgun (WGS) entry which is preliminary data.</text>
</comment>
<proteinExistence type="predicted"/>
<protein>
    <recommendedName>
        <fullName evidence="1">C2H2-type domain-containing protein</fullName>
    </recommendedName>
</protein>
<feature type="domain" description="C2H2-type" evidence="1">
    <location>
        <begin position="140"/>
        <end position="162"/>
    </location>
</feature>
<keyword evidence="3" id="KW-1185">Reference proteome</keyword>
<dbReference type="AlphaFoldDB" id="A0AAV8XHR9"/>
<organism evidence="2 3">
    <name type="scientific">Aromia moschata</name>
    <dbReference type="NCBI Taxonomy" id="1265417"/>
    <lineage>
        <taxon>Eukaryota</taxon>
        <taxon>Metazoa</taxon>
        <taxon>Ecdysozoa</taxon>
        <taxon>Arthropoda</taxon>
        <taxon>Hexapoda</taxon>
        <taxon>Insecta</taxon>
        <taxon>Pterygota</taxon>
        <taxon>Neoptera</taxon>
        <taxon>Endopterygota</taxon>
        <taxon>Coleoptera</taxon>
        <taxon>Polyphaga</taxon>
        <taxon>Cucujiformia</taxon>
        <taxon>Chrysomeloidea</taxon>
        <taxon>Cerambycidae</taxon>
        <taxon>Cerambycinae</taxon>
        <taxon>Callichromatini</taxon>
        <taxon>Aromia</taxon>
    </lineage>
</organism>
<reference evidence="2" key="1">
    <citation type="journal article" date="2023" name="Insect Mol. Biol.">
        <title>Genome sequencing provides insights into the evolution of gene families encoding plant cell wall-degrading enzymes in longhorned beetles.</title>
        <authorList>
            <person name="Shin N.R."/>
            <person name="Okamura Y."/>
            <person name="Kirsch R."/>
            <person name="Pauchet Y."/>
        </authorList>
    </citation>
    <scope>NUCLEOTIDE SEQUENCE</scope>
    <source>
        <strain evidence="2">AMC_N1</strain>
    </source>
</reference>
<dbReference type="Proteomes" id="UP001162162">
    <property type="component" value="Unassembled WGS sequence"/>
</dbReference>
<name>A0AAV8XHR9_9CUCU</name>
<evidence type="ECO:0000313" key="2">
    <source>
        <dbReference type="EMBL" id="KAJ8938087.1"/>
    </source>
</evidence>